<dbReference type="Gene3D" id="3.30.160.60">
    <property type="entry name" value="Classic Zinc Finger"/>
    <property type="match status" value="1"/>
</dbReference>
<dbReference type="SMART" id="SM00336">
    <property type="entry name" value="BBOX"/>
    <property type="match status" value="1"/>
</dbReference>
<dbReference type="PROSITE" id="PS00518">
    <property type="entry name" value="ZF_RING_1"/>
    <property type="match status" value="1"/>
</dbReference>
<feature type="domain" description="B box-type" evidence="6">
    <location>
        <begin position="87"/>
        <end position="129"/>
    </location>
</feature>
<dbReference type="InterPro" id="IPR000315">
    <property type="entry name" value="Znf_B-box"/>
</dbReference>
<evidence type="ECO:0000259" key="6">
    <source>
        <dbReference type="PROSITE" id="PS50119"/>
    </source>
</evidence>
<evidence type="ECO:0000256" key="4">
    <source>
        <dbReference type="PROSITE-ProRule" id="PRU00024"/>
    </source>
</evidence>
<organism evidence="7 8">
    <name type="scientific">Silurus meridionalis</name>
    <name type="common">Southern catfish</name>
    <name type="synonym">Silurus soldatovi meridionalis</name>
    <dbReference type="NCBI Taxonomy" id="175797"/>
    <lineage>
        <taxon>Eukaryota</taxon>
        <taxon>Metazoa</taxon>
        <taxon>Chordata</taxon>
        <taxon>Craniata</taxon>
        <taxon>Vertebrata</taxon>
        <taxon>Euteleostomi</taxon>
        <taxon>Actinopterygii</taxon>
        <taxon>Neopterygii</taxon>
        <taxon>Teleostei</taxon>
        <taxon>Ostariophysi</taxon>
        <taxon>Siluriformes</taxon>
        <taxon>Siluridae</taxon>
        <taxon>Silurus</taxon>
    </lineage>
</organism>
<dbReference type="PROSITE" id="PS50119">
    <property type="entry name" value="ZF_BBOX"/>
    <property type="match status" value="1"/>
</dbReference>
<dbReference type="PROSITE" id="PS50089">
    <property type="entry name" value="ZF_RING_2"/>
    <property type="match status" value="1"/>
</dbReference>
<dbReference type="Gene3D" id="3.30.40.10">
    <property type="entry name" value="Zinc/RING finger domain, C3HC4 (zinc finger)"/>
    <property type="match status" value="1"/>
</dbReference>
<dbReference type="PANTHER" id="PTHR25462">
    <property type="entry name" value="BONUS, ISOFORM C-RELATED"/>
    <property type="match status" value="1"/>
</dbReference>
<dbReference type="AlphaFoldDB" id="A0A8T0BQ78"/>
<comment type="caution">
    <text evidence="7">The sequence shown here is derived from an EMBL/GenBank/DDBJ whole genome shotgun (WGS) entry which is preliminary data.</text>
</comment>
<evidence type="ECO:0000256" key="2">
    <source>
        <dbReference type="ARBA" id="ARBA00022771"/>
    </source>
</evidence>
<dbReference type="Pfam" id="PF00643">
    <property type="entry name" value="zf-B_box"/>
    <property type="match status" value="1"/>
</dbReference>
<protein>
    <recommendedName>
        <fullName evidence="9">Tripartite motif-containing 13</fullName>
    </recommendedName>
</protein>
<dbReference type="SUPFAM" id="SSF57850">
    <property type="entry name" value="RING/U-box"/>
    <property type="match status" value="1"/>
</dbReference>
<evidence type="ECO:0000313" key="7">
    <source>
        <dbReference type="EMBL" id="KAF7709249.1"/>
    </source>
</evidence>
<gene>
    <name evidence="7" type="ORF">HF521_016099</name>
</gene>
<dbReference type="InterPro" id="IPR013083">
    <property type="entry name" value="Znf_RING/FYVE/PHD"/>
</dbReference>
<dbReference type="SMART" id="SM00184">
    <property type="entry name" value="RING"/>
    <property type="match status" value="1"/>
</dbReference>
<dbReference type="GO" id="GO:0061630">
    <property type="term" value="F:ubiquitin protein ligase activity"/>
    <property type="evidence" value="ECO:0007669"/>
    <property type="project" value="TreeGrafter"/>
</dbReference>
<dbReference type="InterPro" id="IPR001841">
    <property type="entry name" value="Znf_RING"/>
</dbReference>
<keyword evidence="8" id="KW-1185">Reference proteome</keyword>
<proteinExistence type="predicted"/>
<dbReference type="SUPFAM" id="SSF57845">
    <property type="entry name" value="B-box zinc-binding domain"/>
    <property type="match status" value="1"/>
</dbReference>
<sequence length="406" mass="45659">MDLLEEDLTCPICCSLFEDPRVLPCSHSFCRRCLEGILDDNRSPLWRPPFKCPTCRKETAHNGVSSLQVNYSLRSIVEKFNKIRASPRMSQCRAHSGQPLNIFCATDLKLICGFCATTGEHKGHKFCALEEAYEREKVAFDELLRSVESWKGAEVLSCLEALEGAKKKALQMASRDLDRVAEYFDKLLRALEHKRSEILSDFEALKLAVMQTFDPEINQLRSSLEEQQRALRLAESFRALTEPLSFLQCMQDFRERVRAVRETPLPARADVDVATLVPSFDVHEWDRVRLGDLDALRAPHEGGALRSPASRGVPARLSRILWGSAALLCACLCLCLSNCLTMDWVSVGFSAKPVSALTRVSVPAPAEMLRWLSRCWREVAGVCALLTELCRNCVTELIDTTSEFIS</sequence>
<evidence type="ECO:0000313" key="8">
    <source>
        <dbReference type="Proteomes" id="UP000606274"/>
    </source>
</evidence>
<evidence type="ECO:0000256" key="1">
    <source>
        <dbReference type="ARBA" id="ARBA00022723"/>
    </source>
</evidence>
<feature type="domain" description="RING-type" evidence="5">
    <location>
        <begin position="10"/>
        <end position="56"/>
    </location>
</feature>
<keyword evidence="2 4" id="KW-0863">Zinc-finger</keyword>
<dbReference type="Pfam" id="PF13445">
    <property type="entry name" value="zf-RING_UBOX"/>
    <property type="match status" value="1"/>
</dbReference>
<accession>A0A8T0BQ78</accession>
<dbReference type="InterPro" id="IPR017907">
    <property type="entry name" value="Znf_RING_CS"/>
</dbReference>
<dbReference type="PANTHER" id="PTHR25462:SF229">
    <property type="entry name" value="TRANSCRIPTION INTERMEDIARY FACTOR 1-BETA"/>
    <property type="match status" value="1"/>
</dbReference>
<dbReference type="InterPro" id="IPR027370">
    <property type="entry name" value="Znf-RING_euk"/>
</dbReference>
<dbReference type="GO" id="GO:0008270">
    <property type="term" value="F:zinc ion binding"/>
    <property type="evidence" value="ECO:0007669"/>
    <property type="project" value="UniProtKB-KW"/>
</dbReference>
<dbReference type="EMBL" id="JABFDY010000003">
    <property type="protein sequence ID" value="KAF7709249.1"/>
    <property type="molecule type" value="Genomic_DNA"/>
</dbReference>
<reference evidence="7" key="1">
    <citation type="submission" date="2020-08" db="EMBL/GenBank/DDBJ databases">
        <title>Chromosome-level assembly of Southern catfish (Silurus meridionalis) provides insights into visual adaptation to the nocturnal and benthic lifestyles.</title>
        <authorList>
            <person name="Zhang Y."/>
            <person name="Wang D."/>
            <person name="Peng Z."/>
        </authorList>
    </citation>
    <scope>NUCLEOTIDE SEQUENCE</scope>
    <source>
        <strain evidence="7">SWU-2019-XX</strain>
        <tissue evidence="7">Muscle</tissue>
    </source>
</reference>
<dbReference type="InterPro" id="IPR047153">
    <property type="entry name" value="TRIM45/56/19-like"/>
</dbReference>
<dbReference type="CDD" id="cd19767">
    <property type="entry name" value="Bbox2_TRIM13_C-XI"/>
    <property type="match status" value="1"/>
</dbReference>
<name>A0A8T0BQ78_SILME</name>
<keyword evidence="3" id="KW-0862">Zinc</keyword>
<evidence type="ECO:0008006" key="9">
    <source>
        <dbReference type="Google" id="ProtNLM"/>
    </source>
</evidence>
<evidence type="ECO:0000259" key="5">
    <source>
        <dbReference type="PROSITE" id="PS50089"/>
    </source>
</evidence>
<dbReference type="GO" id="GO:0006513">
    <property type="term" value="P:protein monoubiquitination"/>
    <property type="evidence" value="ECO:0007669"/>
    <property type="project" value="TreeGrafter"/>
</dbReference>
<keyword evidence="1" id="KW-0479">Metal-binding</keyword>
<evidence type="ECO:0000256" key="3">
    <source>
        <dbReference type="ARBA" id="ARBA00022833"/>
    </source>
</evidence>
<dbReference type="Proteomes" id="UP000606274">
    <property type="component" value="Unassembled WGS sequence"/>
</dbReference>